<name>A0A0A7CA12_ARECR</name>
<feature type="signal peptide" evidence="7">
    <location>
        <begin position="1"/>
        <end position="17"/>
    </location>
</feature>
<dbReference type="EMBL" id="KJ630461">
    <property type="protein sequence ID" value="AHZ01187.1"/>
    <property type="molecule type" value="mRNA"/>
</dbReference>
<dbReference type="InterPro" id="IPR001314">
    <property type="entry name" value="Peptidase_S1A"/>
</dbReference>
<keyword evidence="1 6" id="KW-0645">Protease</keyword>
<dbReference type="PROSITE" id="PS50240">
    <property type="entry name" value="TRYPSIN_DOM"/>
    <property type="match status" value="1"/>
</dbReference>
<keyword evidence="7" id="KW-0732">Signal</keyword>
<dbReference type="InterPro" id="IPR051487">
    <property type="entry name" value="Ser/Thr_Proteases_Immune/Dev"/>
</dbReference>
<dbReference type="AlphaFoldDB" id="A0A0A7CA12"/>
<evidence type="ECO:0000256" key="2">
    <source>
        <dbReference type="ARBA" id="ARBA00022801"/>
    </source>
</evidence>
<dbReference type="InterPro" id="IPR033116">
    <property type="entry name" value="TRYPSIN_SER"/>
</dbReference>
<sequence>MLFAVVIISALLVESQAQFQLGRHRIIGGEDVDPPGKYPWQVSLTLLGQHNCGGSLITPQHVLTAAHCVEGFGALTRIRVGQHDRSGNMGDPRIHDPDSWVIHEEWGGINSGADGYPNDIAIIKLSEPVDMTNEYVDIIPLAEGAEEDYEGRTCVITGWGLTEDLVIPDILQEAPVQVHTQEFCREWWEGDAGGTVLDSHVCVSEPGERGACSGDSGGPLMCETENGWELLGITSWGHSLCNTNYPSVYGRVPYFRQWVEDNLN</sequence>
<evidence type="ECO:0000256" key="5">
    <source>
        <dbReference type="ARBA" id="ARBA00024195"/>
    </source>
</evidence>
<organism evidence="9">
    <name type="scientific">Arenicola cristata</name>
    <name type="common">Lugworm</name>
    <dbReference type="NCBI Taxonomy" id="273048"/>
    <lineage>
        <taxon>Eukaryota</taxon>
        <taxon>Metazoa</taxon>
        <taxon>Spiralia</taxon>
        <taxon>Lophotrochozoa</taxon>
        <taxon>Annelida</taxon>
        <taxon>Polychaeta</taxon>
        <taxon>Sedentaria</taxon>
        <taxon>Scolecida</taxon>
        <taxon>Arenicolidae</taxon>
        <taxon>Arenicola</taxon>
    </lineage>
</organism>
<comment type="similarity">
    <text evidence="5">Belongs to the peptidase S1 family. CLIP subfamily.</text>
</comment>
<evidence type="ECO:0000256" key="4">
    <source>
        <dbReference type="ARBA" id="ARBA00023157"/>
    </source>
</evidence>
<proteinExistence type="evidence at transcript level"/>
<keyword evidence="4" id="KW-1015">Disulfide bond</keyword>
<dbReference type="FunFam" id="2.40.10.10:FF:000068">
    <property type="entry name" value="transmembrane protease serine 2"/>
    <property type="match status" value="1"/>
</dbReference>
<dbReference type="PANTHER" id="PTHR24256">
    <property type="entry name" value="TRYPTASE-RELATED"/>
    <property type="match status" value="1"/>
</dbReference>
<dbReference type="PROSITE" id="PS00134">
    <property type="entry name" value="TRYPSIN_HIS"/>
    <property type="match status" value="1"/>
</dbReference>
<feature type="chain" id="PRO_5002025598" evidence="7">
    <location>
        <begin position="18"/>
        <end position="264"/>
    </location>
</feature>
<evidence type="ECO:0000256" key="3">
    <source>
        <dbReference type="ARBA" id="ARBA00022825"/>
    </source>
</evidence>
<dbReference type="PROSITE" id="PS00135">
    <property type="entry name" value="TRYPSIN_SER"/>
    <property type="match status" value="1"/>
</dbReference>
<dbReference type="PRINTS" id="PR00722">
    <property type="entry name" value="CHYMOTRYPSIN"/>
</dbReference>
<dbReference type="GO" id="GO:0006508">
    <property type="term" value="P:proteolysis"/>
    <property type="evidence" value="ECO:0007669"/>
    <property type="project" value="UniProtKB-KW"/>
</dbReference>
<feature type="domain" description="Peptidase S1" evidence="8">
    <location>
        <begin position="26"/>
        <end position="264"/>
    </location>
</feature>
<dbReference type="CDD" id="cd00190">
    <property type="entry name" value="Tryp_SPc"/>
    <property type="match status" value="1"/>
</dbReference>
<dbReference type="SMART" id="SM00020">
    <property type="entry name" value="Tryp_SPc"/>
    <property type="match status" value="1"/>
</dbReference>
<dbReference type="Pfam" id="PF00089">
    <property type="entry name" value="Trypsin"/>
    <property type="match status" value="1"/>
</dbReference>
<keyword evidence="2 6" id="KW-0378">Hydrolase</keyword>
<reference evidence="9" key="1">
    <citation type="submission" date="2014-03" db="EMBL/GenBank/DDBJ databases">
        <title>Cloning and expression of cDNA encoding serine protease with fibrinolytic activity from Arenicola cristata.</title>
        <authorList>
            <person name="Zhao C."/>
            <person name="Chu J."/>
            <person name="Ju J."/>
            <person name="Yu W."/>
        </authorList>
    </citation>
    <scope>NUCLEOTIDE SEQUENCE</scope>
</reference>
<dbReference type="GO" id="GO:0004252">
    <property type="term" value="F:serine-type endopeptidase activity"/>
    <property type="evidence" value="ECO:0007669"/>
    <property type="project" value="InterPro"/>
</dbReference>
<evidence type="ECO:0000259" key="8">
    <source>
        <dbReference type="PROSITE" id="PS50240"/>
    </source>
</evidence>
<dbReference type="InterPro" id="IPR018114">
    <property type="entry name" value="TRYPSIN_HIS"/>
</dbReference>
<protein>
    <submittedName>
        <fullName evidence="9">Serine protease</fullName>
    </submittedName>
</protein>
<dbReference type="InterPro" id="IPR009003">
    <property type="entry name" value="Peptidase_S1_PA"/>
</dbReference>
<accession>A0A0A7CA12</accession>
<evidence type="ECO:0000256" key="6">
    <source>
        <dbReference type="RuleBase" id="RU363034"/>
    </source>
</evidence>
<evidence type="ECO:0000313" key="9">
    <source>
        <dbReference type="EMBL" id="AHZ01187.1"/>
    </source>
</evidence>
<dbReference type="FunFam" id="2.40.10.10:FF:000036">
    <property type="entry name" value="Trypsin beta"/>
    <property type="match status" value="1"/>
</dbReference>
<dbReference type="InterPro" id="IPR043504">
    <property type="entry name" value="Peptidase_S1_PA_chymotrypsin"/>
</dbReference>
<evidence type="ECO:0000256" key="7">
    <source>
        <dbReference type="SAM" id="SignalP"/>
    </source>
</evidence>
<evidence type="ECO:0000256" key="1">
    <source>
        <dbReference type="ARBA" id="ARBA00022670"/>
    </source>
</evidence>
<dbReference type="InterPro" id="IPR001254">
    <property type="entry name" value="Trypsin_dom"/>
</dbReference>
<dbReference type="SUPFAM" id="SSF50494">
    <property type="entry name" value="Trypsin-like serine proteases"/>
    <property type="match status" value="1"/>
</dbReference>
<dbReference type="Gene3D" id="2.40.10.10">
    <property type="entry name" value="Trypsin-like serine proteases"/>
    <property type="match status" value="1"/>
</dbReference>
<keyword evidence="3 6" id="KW-0720">Serine protease</keyword>